<dbReference type="OrthoDB" id="442947at2759"/>
<dbReference type="PROSITE" id="PS50084">
    <property type="entry name" value="KH_TYPE_1"/>
    <property type="match status" value="1"/>
</dbReference>
<evidence type="ECO:0000313" key="3">
    <source>
        <dbReference type="EMBL" id="SCV05301.1"/>
    </source>
</evidence>
<evidence type="ECO:0000256" key="1">
    <source>
        <dbReference type="PROSITE-ProRule" id="PRU00117"/>
    </source>
</evidence>
<gene>
    <name evidence="3" type="ORF">LANO_0H04478G</name>
</gene>
<dbReference type="SMART" id="SM00322">
    <property type="entry name" value="KH"/>
    <property type="match status" value="1"/>
</dbReference>
<feature type="domain" description="K Homology" evidence="2">
    <location>
        <begin position="240"/>
        <end position="320"/>
    </location>
</feature>
<dbReference type="Gene3D" id="3.30.1370.10">
    <property type="entry name" value="K Homology domain, type 1"/>
    <property type="match status" value="1"/>
</dbReference>
<keyword evidence="4" id="KW-1185">Reference proteome</keyword>
<dbReference type="SUPFAM" id="SSF54791">
    <property type="entry name" value="Eukaryotic type KH-domain (KH-domain type I)"/>
    <property type="match status" value="1"/>
</dbReference>
<evidence type="ECO:0000259" key="2">
    <source>
        <dbReference type="SMART" id="SM00322"/>
    </source>
</evidence>
<dbReference type="Proteomes" id="UP000189911">
    <property type="component" value="Chromosome H"/>
</dbReference>
<dbReference type="GO" id="GO:0003723">
    <property type="term" value="F:RNA binding"/>
    <property type="evidence" value="ECO:0007669"/>
    <property type="project" value="UniProtKB-UniRule"/>
</dbReference>
<reference evidence="4" key="1">
    <citation type="submission" date="2016-03" db="EMBL/GenBank/DDBJ databases">
        <authorList>
            <person name="Devillers Hugo."/>
        </authorList>
    </citation>
    <scope>NUCLEOTIDE SEQUENCE [LARGE SCALE GENOMIC DNA]</scope>
</reference>
<organism evidence="3 4">
    <name type="scientific">Lachancea nothofagi CBS 11611</name>
    <dbReference type="NCBI Taxonomy" id="1266666"/>
    <lineage>
        <taxon>Eukaryota</taxon>
        <taxon>Fungi</taxon>
        <taxon>Dikarya</taxon>
        <taxon>Ascomycota</taxon>
        <taxon>Saccharomycotina</taxon>
        <taxon>Saccharomycetes</taxon>
        <taxon>Saccharomycetales</taxon>
        <taxon>Saccharomycetaceae</taxon>
        <taxon>Lachancea</taxon>
    </lineage>
</organism>
<proteinExistence type="predicted"/>
<dbReference type="InterPro" id="IPR004088">
    <property type="entry name" value="KH_dom_type_1"/>
</dbReference>
<dbReference type="InterPro" id="IPR036612">
    <property type="entry name" value="KH_dom_type_1_sf"/>
</dbReference>
<sequence length="328" mass="36349">MEAISNDKTASYGDLKNPVGSWQEVQEGDEYTPRSSDAHLQVQDFLHSGSLNGDFELETNKALMEQLELVFQGTADCVSMRVPRLRSLETLRVKLLVSRLQIRTFVENEVTAALEVFGSDHSTGLVISSDSYHSVMVECPLDTAILQALCPRTACMLLSRELVHQIRTGTVQLQAVILELNSRSVTINGADPMLVFADLQKLANNSFYRCPQKPLRLITPSAMLEVQRTQHIVYMPRKSNVITHTLTLNKPEVTFLIGRQGSKIQELRQQSGATVKVLPIALRLTVGQLNNPTSIGQQLSITGSIEAVTKAVCLIDSQLSAYRMQSVR</sequence>
<dbReference type="InterPro" id="IPR004087">
    <property type="entry name" value="KH_dom"/>
</dbReference>
<evidence type="ECO:0000313" key="4">
    <source>
        <dbReference type="Proteomes" id="UP000189911"/>
    </source>
</evidence>
<dbReference type="Pfam" id="PF00013">
    <property type="entry name" value="KH_1"/>
    <property type="match status" value="1"/>
</dbReference>
<protein>
    <submittedName>
        <fullName evidence="3">LANO_0H04478g1_1</fullName>
    </submittedName>
</protein>
<keyword evidence="1" id="KW-0694">RNA-binding</keyword>
<name>A0A1G4KL52_9SACH</name>
<dbReference type="AlphaFoldDB" id="A0A1G4KL52"/>
<accession>A0A1G4KL52</accession>
<dbReference type="EMBL" id="LT598447">
    <property type="protein sequence ID" value="SCV05301.1"/>
    <property type="molecule type" value="Genomic_DNA"/>
</dbReference>